<dbReference type="InterPro" id="IPR013783">
    <property type="entry name" value="Ig-like_fold"/>
</dbReference>
<feature type="chain" id="PRO_5042006438" evidence="2">
    <location>
        <begin position="19"/>
        <end position="572"/>
    </location>
</feature>
<evidence type="ECO:0000256" key="2">
    <source>
        <dbReference type="SAM" id="SignalP"/>
    </source>
</evidence>
<dbReference type="InterPro" id="IPR015202">
    <property type="entry name" value="GO-like_E_set"/>
</dbReference>
<dbReference type="PANTHER" id="PTHR32208">
    <property type="entry name" value="SECRETED PROTEIN-RELATED"/>
    <property type="match status" value="1"/>
</dbReference>
<dbReference type="SUPFAM" id="SSF50965">
    <property type="entry name" value="Galactose oxidase, central domain"/>
    <property type="match status" value="1"/>
</dbReference>
<dbReference type="EMBL" id="JARKIF010000006">
    <property type="protein sequence ID" value="KAJ7636284.1"/>
    <property type="molecule type" value="Genomic_DNA"/>
</dbReference>
<reference evidence="5" key="1">
    <citation type="submission" date="2023-03" db="EMBL/GenBank/DDBJ databases">
        <title>Massive genome expansion in bonnet fungi (Mycena s.s.) driven by repeated elements and novel gene families across ecological guilds.</title>
        <authorList>
            <consortium name="Lawrence Berkeley National Laboratory"/>
            <person name="Harder C.B."/>
            <person name="Miyauchi S."/>
            <person name="Viragh M."/>
            <person name="Kuo A."/>
            <person name="Thoen E."/>
            <person name="Andreopoulos B."/>
            <person name="Lu D."/>
            <person name="Skrede I."/>
            <person name="Drula E."/>
            <person name="Henrissat B."/>
            <person name="Morin E."/>
            <person name="Kohler A."/>
            <person name="Barry K."/>
            <person name="LaButti K."/>
            <person name="Morin E."/>
            <person name="Salamov A."/>
            <person name="Lipzen A."/>
            <person name="Mereny Z."/>
            <person name="Hegedus B."/>
            <person name="Baldrian P."/>
            <person name="Stursova M."/>
            <person name="Weitz H."/>
            <person name="Taylor A."/>
            <person name="Grigoriev I.V."/>
            <person name="Nagy L.G."/>
            <person name="Martin F."/>
            <person name="Kauserud H."/>
        </authorList>
    </citation>
    <scope>NUCLEOTIDE SEQUENCE</scope>
    <source>
        <strain evidence="5">9284</strain>
    </source>
</reference>
<gene>
    <name evidence="5" type="ORF">FB45DRAFT_788495</name>
</gene>
<dbReference type="InterPro" id="IPR009880">
    <property type="entry name" value="Glyoxal_oxidase_N"/>
</dbReference>
<evidence type="ECO:0000313" key="5">
    <source>
        <dbReference type="EMBL" id="KAJ7636284.1"/>
    </source>
</evidence>
<feature type="domain" description="Glyoxal oxidase N-terminal" evidence="3">
    <location>
        <begin position="66"/>
        <end position="447"/>
    </location>
</feature>
<protein>
    <submittedName>
        <fullName evidence="5">Glyoxal oxidase</fullName>
    </submittedName>
</protein>
<dbReference type="Pfam" id="PF09118">
    <property type="entry name" value="GO-like_E_set"/>
    <property type="match status" value="1"/>
</dbReference>
<accession>A0AAD7FSS8</accession>
<name>A0AAD7FSS8_9AGAR</name>
<dbReference type="Pfam" id="PF07250">
    <property type="entry name" value="Glyoxal_oxid_N"/>
    <property type="match status" value="1"/>
</dbReference>
<evidence type="ECO:0000313" key="6">
    <source>
        <dbReference type="Proteomes" id="UP001221142"/>
    </source>
</evidence>
<comment type="caution">
    <text evidence="5">The sequence shown here is derived from an EMBL/GenBank/DDBJ whole genome shotgun (WGS) entry which is preliminary data.</text>
</comment>
<dbReference type="Proteomes" id="UP001221142">
    <property type="component" value="Unassembled WGS sequence"/>
</dbReference>
<evidence type="ECO:0000256" key="1">
    <source>
        <dbReference type="ARBA" id="ARBA00022729"/>
    </source>
</evidence>
<dbReference type="AlphaFoldDB" id="A0AAD7FSS8"/>
<dbReference type="SUPFAM" id="SSF81296">
    <property type="entry name" value="E set domains"/>
    <property type="match status" value="1"/>
</dbReference>
<proteinExistence type="predicted"/>
<sequence>MVLPLSLLLLGAAASAGAHKSIQWSLVQNGTTGIVAVELITISPTLMLMYDRDDGNPLLLPDGSQAWTALWNLDTNTATPLSTLTDPFCAGGAFLSNGTLVSIAGNTLENPTPVPGDGRRAIRMFGPCTSPTGEGEGCTVFEDPANLQIAVTRWYPTALRIADGSILILGGSNNNAFYNSGSLAEDSFEFFPTRPGEEGTVRPSKFLLDAEPVNLFPRSFLLPSGHVFVIANNISMVYNIETDTELMRLPALPNGVRISNPFDGAAQLLPLFPPLYEPTVLVCGGSTADDSIPATSLTTQDLATKQCSRITLTPAGIAAGWEVEEMPEPRIMVESVLLPSGDVIFINGAHSGYAAYPRVNGSQNTGSNSDNPAMRGIVYRSSLPHGQRLTQDGLPTSNIPRMYHSSAALTGKGNVMISGSNPHPVVVQPPTTLSFPSEFRAEYLNPDFITNNSPRPLIHYSPSQIGFNQKATLTVTIPRSLSAGDFQVSLMDMGYVTHAHHSNSRLVFLEHTLHGDVLEITAPPNNYVYPPGPAWLFVVADGVWSEGVQVMVGDGGDPPRPDQGVRVRIDSV</sequence>
<dbReference type="InterPro" id="IPR011043">
    <property type="entry name" value="Gal_Oxase/kelch_b-propeller"/>
</dbReference>
<dbReference type="Gene3D" id="2.60.40.10">
    <property type="entry name" value="Immunoglobulins"/>
    <property type="match status" value="1"/>
</dbReference>
<keyword evidence="1 2" id="KW-0732">Signal</keyword>
<dbReference type="Gene3D" id="2.130.10.80">
    <property type="entry name" value="Galactose oxidase/kelch, beta-propeller"/>
    <property type="match status" value="1"/>
</dbReference>
<evidence type="ECO:0000259" key="4">
    <source>
        <dbReference type="Pfam" id="PF09118"/>
    </source>
</evidence>
<feature type="signal peptide" evidence="2">
    <location>
        <begin position="1"/>
        <end position="18"/>
    </location>
</feature>
<keyword evidence="6" id="KW-1185">Reference proteome</keyword>
<dbReference type="InterPro" id="IPR014756">
    <property type="entry name" value="Ig_E-set"/>
</dbReference>
<organism evidence="5 6">
    <name type="scientific">Roridomyces roridus</name>
    <dbReference type="NCBI Taxonomy" id="1738132"/>
    <lineage>
        <taxon>Eukaryota</taxon>
        <taxon>Fungi</taxon>
        <taxon>Dikarya</taxon>
        <taxon>Basidiomycota</taxon>
        <taxon>Agaricomycotina</taxon>
        <taxon>Agaricomycetes</taxon>
        <taxon>Agaricomycetidae</taxon>
        <taxon>Agaricales</taxon>
        <taxon>Marasmiineae</taxon>
        <taxon>Mycenaceae</taxon>
        <taxon>Roridomyces</taxon>
    </lineage>
</organism>
<dbReference type="PANTHER" id="PTHR32208:SF96">
    <property type="entry name" value="GLYOXAL OXIDASE"/>
    <property type="match status" value="1"/>
</dbReference>
<feature type="domain" description="Galactose oxidase-like Early set" evidence="4">
    <location>
        <begin position="455"/>
        <end position="552"/>
    </location>
</feature>
<dbReference type="InterPro" id="IPR037293">
    <property type="entry name" value="Gal_Oxidase_central_sf"/>
</dbReference>
<evidence type="ECO:0000259" key="3">
    <source>
        <dbReference type="Pfam" id="PF07250"/>
    </source>
</evidence>
<dbReference type="CDD" id="cd02851">
    <property type="entry name" value="E_set_GO_C"/>
    <property type="match status" value="1"/>
</dbReference>